<dbReference type="Pfam" id="PF01037">
    <property type="entry name" value="AsnC_trans_reg"/>
    <property type="match status" value="1"/>
</dbReference>
<protein>
    <submittedName>
        <fullName evidence="5">DNA-binding Lrp family transcriptional regulator</fullName>
    </submittedName>
</protein>
<evidence type="ECO:0000313" key="6">
    <source>
        <dbReference type="Proteomes" id="UP000294911"/>
    </source>
</evidence>
<dbReference type="GO" id="GO:0005829">
    <property type="term" value="C:cytosol"/>
    <property type="evidence" value="ECO:0007669"/>
    <property type="project" value="TreeGrafter"/>
</dbReference>
<dbReference type="GO" id="GO:0043565">
    <property type="term" value="F:sequence-specific DNA binding"/>
    <property type="evidence" value="ECO:0007669"/>
    <property type="project" value="InterPro"/>
</dbReference>
<dbReference type="InterPro" id="IPR011008">
    <property type="entry name" value="Dimeric_a/b-barrel"/>
</dbReference>
<keyword evidence="6" id="KW-1185">Reference proteome</keyword>
<evidence type="ECO:0000313" key="5">
    <source>
        <dbReference type="EMBL" id="TCP56312.1"/>
    </source>
</evidence>
<comment type="caution">
    <text evidence="5">The sequence shown here is derived from an EMBL/GenBank/DDBJ whole genome shotgun (WGS) entry which is preliminary data.</text>
</comment>
<name>A0A4R2R0X7_9PSEU</name>
<keyword evidence="1" id="KW-0805">Transcription regulation</keyword>
<keyword evidence="3" id="KW-0804">Transcription</keyword>
<dbReference type="InterPro" id="IPR019887">
    <property type="entry name" value="Tscrpt_reg_AsnC/Lrp_C"/>
</dbReference>
<dbReference type="AlphaFoldDB" id="A0A4R2R0X7"/>
<dbReference type="SUPFAM" id="SSF46785">
    <property type="entry name" value="Winged helix' DNA-binding domain"/>
    <property type="match status" value="1"/>
</dbReference>
<dbReference type="PRINTS" id="PR00033">
    <property type="entry name" value="HTHASNC"/>
</dbReference>
<dbReference type="SUPFAM" id="SSF54909">
    <property type="entry name" value="Dimeric alpha+beta barrel"/>
    <property type="match status" value="1"/>
</dbReference>
<dbReference type="SMART" id="SM00344">
    <property type="entry name" value="HTH_ASNC"/>
    <property type="match status" value="1"/>
</dbReference>
<dbReference type="PROSITE" id="PS50956">
    <property type="entry name" value="HTH_ASNC_2"/>
    <property type="match status" value="1"/>
</dbReference>
<dbReference type="PANTHER" id="PTHR30154:SF34">
    <property type="entry name" value="TRANSCRIPTIONAL REGULATOR AZLB"/>
    <property type="match status" value="1"/>
</dbReference>
<dbReference type="PANTHER" id="PTHR30154">
    <property type="entry name" value="LEUCINE-RESPONSIVE REGULATORY PROTEIN"/>
    <property type="match status" value="1"/>
</dbReference>
<sequence length="228" mass="24470">MASSHGTVDDTTLRRSGHHVQDSHNELYILFSEQQKNMINTSNMSSAVSAVSAVSAGLVGDQMAGTPYELDALDARLLLLLTDEPRIGVLECSRRLGVARGTVQARLDRLTERGVLGGFPPELDLAALGYGLTAFATMEIAQGQRQQVARALAVIDEVCEVHATTGQGDLFVRMVARSNADLQRVIDEVVAVPGVRRTSTSIALSSPVGPRVRPLLERALPETSGRQK</sequence>
<accession>A0A4R2R0X7</accession>
<dbReference type="InterPro" id="IPR036390">
    <property type="entry name" value="WH_DNA-bd_sf"/>
</dbReference>
<evidence type="ECO:0000256" key="2">
    <source>
        <dbReference type="ARBA" id="ARBA00023125"/>
    </source>
</evidence>
<dbReference type="InterPro" id="IPR036388">
    <property type="entry name" value="WH-like_DNA-bd_sf"/>
</dbReference>
<dbReference type="Proteomes" id="UP000294911">
    <property type="component" value="Unassembled WGS sequence"/>
</dbReference>
<dbReference type="Gene3D" id="3.30.70.920">
    <property type="match status" value="1"/>
</dbReference>
<dbReference type="InterPro" id="IPR000485">
    <property type="entry name" value="AsnC-type_HTH_dom"/>
</dbReference>
<dbReference type="EMBL" id="SLXQ01000001">
    <property type="protein sequence ID" value="TCP56312.1"/>
    <property type="molecule type" value="Genomic_DNA"/>
</dbReference>
<keyword evidence="2 5" id="KW-0238">DNA-binding</keyword>
<feature type="domain" description="HTH asnC-type" evidence="4">
    <location>
        <begin position="70"/>
        <end position="131"/>
    </location>
</feature>
<dbReference type="GO" id="GO:0043200">
    <property type="term" value="P:response to amino acid"/>
    <property type="evidence" value="ECO:0007669"/>
    <property type="project" value="TreeGrafter"/>
</dbReference>
<organism evidence="5 6">
    <name type="scientific">Tamaricihabitans halophyticus</name>
    <dbReference type="NCBI Taxonomy" id="1262583"/>
    <lineage>
        <taxon>Bacteria</taxon>
        <taxon>Bacillati</taxon>
        <taxon>Actinomycetota</taxon>
        <taxon>Actinomycetes</taxon>
        <taxon>Pseudonocardiales</taxon>
        <taxon>Pseudonocardiaceae</taxon>
        <taxon>Tamaricihabitans</taxon>
    </lineage>
</organism>
<proteinExistence type="predicted"/>
<dbReference type="InterPro" id="IPR019888">
    <property type="entry name" value="Tscrpt_reg_AsnC-like"/>
</dbReference>
<gene>
    <name evidence="5" type="ORF">EV191_101253</name>
</gene>
<evidence type="ECO:0000256" key="3">
    <source>
        <dbReference type="ARBA" id="ARBA00023163"/>
    </source>
</evidence>
<dbReference type="Pfam" id="PF13404">
    <property type="entry name" value="HTH_AsnC-type"/>
    <property type="match status" value="1"/>
</dbReference>
<evidence type="ECO:0000259" key="4">
    <source>
        <dbReference type="PROSITE" id="PS50956"/>
    </source>
</evidence>
<dbReference type="Gene3D" id="1.10.10.10">
    <property type="entry name" value="Winged helix-like DNA-binding domain superfamily/Winged helix DNA-binding domain"/>
    <property type="match status" value="1"/>
</dbReference>
<evidence type="ECO:0000256" key="1">
    <source>
        <dbReference type="ARBA" id="ARBA00023015"/>
    </source>
</evidence>
<reference evidence="5 6" key="1">
    <citation type="submission" date="2019-03" db="EMBL/GenBank/DDBJ databases">
        <title>Genomic Encyclopedia of Type Strains, Phase IV (KMG-IV): sequencing the most valuable type-strain genomes for metagenomic binning, comparative biology and taxonomic classification.</title>
        <authorList>
            <person name="Goeker M."/>
        </authorList>
    </citation>
    <scope>NUCLEOTIDE SEQUENCE [LARGE SCALE GENOMIC DNA]</scope>
    <source>
        <strain evidence="5 6">DSM 45765</strain>
    </source>
</reference>